<name>A0ABD5RP08_9EURY</name>
<dbReference type="RefSeq" id="WP_247415255.1">
    <property type="nucleotide sequence ID" value="NZ_JALLGW010000001.1"/>
</dbReference>
<dbReference type="PANTHER" id="PTHR42957">
    <property type="entry name" value="HELICASE MJ1565-RELATED"/>
    <property type="match status" value="1"/>
</dbReference>
<keyword evidence="6" id="KW-1133">Transmembrane helix</keyword>
<gene>
    <name evidence="8" type="ORF">ACFPYI_12605</name>
</gene>
<sequence length="423" mass="44933">MESLPKTIQVSDDGYSLPIADLMTGRGAAFGKSGSGKSNSVSVVAEELLSLGLPIVVVDIEGEYWGLTERFDVTYAGTRAEADVAPSMDVVDDLVESVLVDNEPLVLDVSGITDADEIDALLTAFVTRLFERELQAQKPCLLFVEEIHEFLPQSGGSGNLSEMLITVAKRGRKRGLGLCGISQRPAAVDKEFITQCEWIAWHRLTWENDTKVVEKILGRDAADRITTLDTGEALLMSDWDESLQRVTFRKKRTFDAGATPDLSAFSDDDLQSSERAAGETPSTAAASTTTTTTTETGDGTGRSTETRSSGGSTGSATSSASGSDASASSRSAPSGPPGDAYEFLDEAASFLLYLGGAIRRSLGGGVRRARSAVSERQDVAHGGRRESRTEGGPDDTGDYRYGTLLLVTLLGLLLCLAYVLGGF</sequence>
<comment type="catalytic activity">
    <reaction evidence="2">
        <text>Couples ATP hydrolysis with the unwinding of duplex DNA by translocating in the 3'-5' direction.</text>
        <dbReference type="EC" id="5.6.2.4"/>
    </reaction>
</comment>
<evidence type="ECO:0000256" key="5">
    <source>
        <dbReference type="SAM" id="MobiDB-lite"/>
    </source>
</evidence>
<evidence type="ECO:0000256" key="4">
    <source>
        <dbReference type="ARBA" id="ARBA00048988"/>
    </source>
</evidence>
<keyword evidence="9" id="KW-1185">Reference proteome</keyword>
<feature type="transmembrane region" description="Helical" evidence="6">
    <location>
        <begin position="399"/>
        <end position="420"/>
    </location>
</feature>
<dbReference type="InterPro" id="IPR027417">
    <property type="entry name" value="P-loop_NTPase"/>
</dbReference>
<proteinExistence type="inferred from homology"/>
<keyword evidence="8" id="KW-0547">Nucleotide-binding</keyword>
<dbReference type="PANTHER" id="PTHR42957:SF1">
    <property type="entry name" value="HELICASE MJ1565-RELATED"/>
    <property type="match status" value="1"/>
</dbReference>
<dbReference type="Gene3D" id="3.40.50.300">
    <property type="entry name" value="P-loop containing nucleotide triphosphate hydrolases"/>
    <property type="match status" value="1"/>
</dbReference>
<keyword evidence="6" id="KW-0472">Membrane</keyword>
<evidence type="ECO:0000313" key="9">
    <source>
        <dbReference type="Proteomes" id="UP001596099"/>
    </source>
</evidence>
<evidence type="ECO:0000256" key="1">
    <source>
        <dbReference type="ARBA" id="ARBA00007816"/>
    </source>
</evidence>
<keyword evidence="8" id="KW-0067">ATP-binding</keyword>
<feature type="region of interest" description="Disordered" evidence="5">
    <location>
        <begin position="261"/>
        <end position="340"/>
    </location>
</feature>
<comment type="similarity">
    <text evidence="1">Belongs to the HerA family.</text>
</comment>
<dbReference type="GO" id="GO:0005524">
    <property type="term" value="F:ATP binding"/>
    <property type="evidence" value="ECO:0007669"/>
    <property type="project" value="UniProtKB-KW"/>
</dbReference>
<keyword evidence="6" id="KW-0812">Transmembrane</keyword>
<reference evidence="8 9" key="1">
    <citation type="journal article" date="2019" name="Int. J. Syst. Evol. Microbiol.">
        <title>The Global Catalogue of Microorganisms (GCM) 10K type strain sequencing project: providing services to taxonomists for standard genome sequencing and annotation.</title>
        <authorList>
            <consortium name="The Broad Institute Genomics Platform"/>
            <consortium name="The Broad Institute Genome Sequencing Center for Infectious Disease"/>
            <person name="Wu L."/>
            <person name="Ma J."/>
        </authorList>
    </citation>
    <scope>NUCLEOTIDE SEQUENCE [LARGE SCALE GENOMIC DNA]</scope>
    <source>
        <strain evidence="8 9">CGMCC 1.12543</strain>
    </source>
</reference>
<dbReference type="SUPFAM" id="SSF52540">
    <property type="entry name" value="P-loop containing nucleoside triphosphate hydrolases"/>
    <property type="match status" value="1"/>
</dbReference>
<dbReference type="InterPro" id="IPR008571">
    <property type="entry name" value="HerA-like"/>
</dbReference>
<comment type="catalytic activity">
    <reaction evidence="3">
        <text>ATP + H2O = ADP + phosphate + H(+)</text>
        <dbReference type="Rhea" id="RHEA:13065"/>
        <dbReference type="ChEBI" id="CHEBI:15377"/>
        <dbReference type="ChEBI" id="CHEBI:15378"/>
        <dbReference type="ChEBI" id="CHEBI:30616"/>
        <dbReference type="ChEBI" id="CHEBI:43474"/>
        <dbReference type="ChEBI" id="CHEBI:456216"/>
        <dbReference type="EC" id="5.6.2.3"/>
    </reaction>
</comment>
<dbReference type="Pfam" id="PF01935">
    <property type="entry name" value="DUF87"/>
    <property type="match status" value="1"/>
</dbReference>
<accession>A0ABD5RP08</accession>
<dbReference type="GO" id="GO:0043139">
    <property type="term" value="F:5'-3' DNA helicase activity"/>
    <property type="evidence" value="ECO:0007669"/>
    <property type="project" value="UniProtKB-EC"/>
</dbReference>
<organism evidence="8 9">
    <name type="scientific">Halomarina salina</name>
    <dbReference type="NCBI Taxonomy" id="1872699"/>
    <lineage>
        <taxon>Archaea</taxon>
        <taxon>Methanobacteriati</taxon>
        <taxon>Methanobacteriota</taxon>
        <taxon>Stenosarchaea group</taxon>
        <taxon>Halobacteria</taxon>
        <taxon>Halobacteriales</taxon>
        <taxon>Natronomonadaceae</taxon>
        <taxon>Halomarina</taxon>
    </lineage>
</organism>
<dbReference type="Proteomes" id="UP001596099">
    <property type="component" value="Unassembled WGS sequence"/>
</dbReference>
<evidence type="ECO:0000313" key="8">
    <source>
        <dbReference type="EMBL" id="MFC5972173.1"/>
    </source>
</evidence>
<dbReference type="InterPro" id="IPR002789">
    <property type="entry name" value="HerA_central"/>
</dbReference>
<feature type="domain" description="Helicase HerA central" evidence="7">
    <location>
        <begin position="21"/>
        <end position="75"/>
    </location>
</feature>
<dbReference type="AlphaFoldDB" id="A0ABD5RP08"/>
<evidence type="ECO:0000256" key="3">
    <source>
        <dbReference type="ARBA" id="ARBA00048954"/>
    </source>
</evidence>
<evidence type="ECO:0000256" key="6">
    <source>
        <dbReference type="SAM" id="Phobius"/>
    </source>
</evidence>
<evidence type="ECO:0000256" key="2">
    <source>
        <dbReference type="ARBA" id="ARBA00034617"/>
    </source>
</evidence>
<feature type="compositionally biased region" description="Low complexity" evidence="5">
    <location>
        <begin position="278"/>
        <end position="340"/>
    </location>
</feature>
<comment type="catalytic activity">
    <reaction evidence="4">
        <text>ATP + H2O = ADP + phosphate + H(+)</text>
        <dbReference type="Rhea" id="RHEA:13065"/>
        <dbReference type="ChEBI" id="CHEBI:15377"/>
        <dbReference type="ChEBI" id="CHEBI:15378"/>
        <dbReference type="ChEBI" id="CHEBI:30616"/>
        <dbReference type="ChEBI" id="CHEBI:43474"/>
        <dbReference type="ChEBI" id="CHEBI:456216"/>
        <dbReference type="EC" id="5.6.2.4"/>
    </reaction>
</comment>
<dbReference type="GO" id="GO:0043138">
    <property type="term" value="F:3'-5' DNA helicase activity"/>
    <property type="evidence" value="ECO:0007669"/>
    <property type="project" value="UniProtKB-EC"/>
</dbReference>
<protein>
    <submittedName>
        <fullName evidence="8">ATP-binding protein</fullName>
    </submittedName>
</protein>
<evidence type="ECO:0000259" key="7">
    <source>
        <dbReference type="Pfam" id="PF01935"/>
    </source>
</evidence>
<feature type="compositionally biased region" description="Basic and acidic residues" evidence="5">
    <location>
        <begin position="373"/>
        <end position="391"/>
    </location>
</feature>
<dbReference type="EMBL" id="JBHSQH010000001">
    <property type="protein sequence ID" value="MFC5972173.1"/>
    <property type="molecule type" value="Genomic_DNA"/>
</dbReference>
<feature type="region of interest" description="Disordered" evidence="5">
    <location>
        <begin position="365"/>
        <end position="396"/>
    </location>
</feature>
<comment type="caution">
    <text evidence="8">The sequence shown here is derived from an EMBL/GenBank/DDBJ whole genome shotgun (WGS) entry which is preliminary data.</text>
</comment>